<dbReference type="AlphaFoldDB" id="A0A4V2EVR2"/>
<evidence type="ECO:0000256" key="2">
    <source>
        <dbReference type="SAM" id="SignalP"/>
    </source>
</evidence>
<reference evidence="3 4" key="1">
    <citation type="submission" date="2019-02" db="EMBL/GenBank/DDBJ databases">
        <title>Genomic Encyclopedia of Type Strains, Phase IV (KMG-IV): sequencing the most valuable type-strain genomes for metagenomic binning, comparative biology and taxonomic classification.</title>
        <authorList>
            <person name="Goeker M."/>
        </authorList>
    </citation>
    <scope>NUCLEOTIDE SEQUENCE [LARGE SCALE GENOMIC DNA]</scope>
    <source>
        <strain evidence="3 4">DSM 10617</strain>
    </source>
</reference>
<evidence type="ECO:0000313" key="4">
    <source>
        <dbReference type="Proteomes" id="UP000293433"/>
    </source>
</evidence>
<dbReference type="EMBL" id="SGWV01000010">
    <property type="protein sequence ID" value="RZS53380.1"/>
    <property type="molecule type" value="Genomic_DNA"/>
</dbReference>
<feature type="chain" id="PRO_5020629600" description="Secreted protein" evidence="2">
    <location>
        <begin position="32"/>
        <end position="439"/>
    </location>
</feature>
<protein>
    <recommendedName>
        <fullName evidence="5">Secreted protein</fullName>
    </recommendedName>
</protein>
<organism evidence="3 4">
    <name type="scientific">Sphaerotilus mobilis</name>
    <dbReference type="NCBI Taxonomy" id="47994"/>
    <lineage>
        <taxon>Bacteria</taxon>
        <taxon>Pseudomonadati</taxon>
        <taxon>Pseudomonadota</taxon>
        <taxon>Betaproteobacteria</taxon>
        <taxon>Burkholderiales</taxon>
        <taxon>Sphaerotilaceae</taxon>
        <taxon>Sphaerotilus</taxon>
    </lineage>
</organism>
<sequence>MNTIFPSIQRLAGACTLGLALSLWTTAPAAAAPFVPASDDVVVETLRGGLAGAARQAERARRAQLMREPRNLLLALATARAAIEGFRRSGDPRELGQAQAALSAWWTEPTPPAVVRLLRGTVRQSLHDFSGALADLDGVLADPAATPALQAQAELTRASVLQVQGRIAEADAGCARLQASNVARRGAAADGAGLAAQVCRAELASLSGRAAEGEATLARLATQAPPALAGWLALVRAEGAERRGRTQAGAFYRQALSAQQADGGEADVYTLAALADWLLDHGQPREVLSLLAGREEADALLLRLALAQQAVADPRTAGSIATLQARFEAAAARGDLTHRREQARFELHLKDRAAEALRLAQQNWSIQKEPADARLLVDAARAAGRPEAARPVLEHVRATGLVDVRLRLSADRTADRPADRSSLRLSDPRAARPLAQDPR</sequence>
<gene>
    <name evidence="3" type="ORF">EV685_3008</name>
</gene>
<evidence type="ECO:0008006" key="5">
    <source>
        <dbReference type="Google" id="ProtNLM"/>
    </source>
</evidence>
<proteinExistence type="predicted"/>
<dbReference type="OrthoDB" id="9777400at2"/>
<keyword evidence="4" id="KW-1185">Reference proteome</keyword>
<name>A0A4V2EVR2_9BURK</name>
<feature type="signal peptide" evidence="2">
    <location>
        <begin position="1"/>
        <end position="31"/>
    </location>
</feature>
<dbReference type="Proteomes" id="UP000293433">
    <property type="component" value="Unassembled WGS sequence"/>
</dbReference>
<keyword evidence="2" id="KW-0732">Signal</keyword>
<evidence type="ECO:0000256" key="1">
    <source>
        <dbReference type="SAM" id="MobiDB-lite"/>
    </source>
</evidence>
<feature type="compositionally biased region" description="Basic and acidic residues" evidence="1">
    <location>
        <begin position="412"/>
        <end position="430"/>
    </location>
</feature>
<dbReference type="RefSeq" id="WP_130482820.1">
    <property type="nucleotide sequence ID" value="NZ_SGWV01000010.1"/>
</dbReference>
<evidence type="ECO:0000313" key="3">
    <source>
        <dbReference type="EMBL" id="RZS53380.1"/>
    </source>
</evidence>
<accession>A0A4V2EVR2</accession>
<comment type="caution">
    <text evidence="3">The sequence shown here is derived from an EMBL/GenBank/DDBJ whole genome shotgun (WGS) entry which is preliminary data.</text>
</comment>
<feature type="region of interest" description="Disordered" evidence="1">
    <location>
        <begin position="412"/>
        <end position="439"/>
    </location>
</feature>